<dbReference type="InterPro" id="IPR011251">
    <property type="entry name" value="Luciferase-like_dom"/>
</dbReference>
<dbReference type="AlphaFoldDB" id="A0A6N7YLJ2"/>
<dbReference type="InterPro" id="IPR019921">
    <property type="entry name" value="Lucif-like_OxRdtase_Rv2161c"/>
</dbReference>
<comment type="caution">
    <text evidence="7">The sequence shown here is derived from an EMBL/GenBank/DDBJ whole genome shotgun (WGS) entry which is preliminary data.</text>
</comment>
<dbReference type="PANTHER" id="PTHR42847">
    <property type="entry name" value="ALKANESULFONATE MONOOXYGENASE"/>
    <property type="match status" value="1"/>
</dbReference>
<keyword evidence="8" id="KW-1185">Reference proteome</keyword>
<dbReference type="InterPro" id="IPR036661">
    <property type="entry name" value="Luciferase-like_sf"/>
</dbReference>
<organism evidence="7 8">
    <name type="scientific">Amycolatopsis pithecellobii</name>
    <dbReference type="NCBI Taxonomy" id="664692"/>
    <lineage>
        <taxon>Bacteria</taxon>
        <taxon>Bacillati</taxon>
        <taxon>Actinomycetota</taxon>
        <taxon>Actinomycetes</taxon>
        <taxon>Pseudonocardiales</taxon>
        <taxon>Pseudonocardiaceae</taxon>
        <taxon>Amycolatopsis</taxon>
    </lineage>
</organism>
<dbReference type="SUPFAM" id="SSF51679">
    <property type="entry name" value="Bacterial luciferase-like"/>
    <property type="match status" value="1"/>
</dbReference>
<evidence type="ECO:0000313" key="7">
    <source>
        <dbReference type="EMBL" id="MTD53795.1"/>
    </source>
</evidence>
<keyword evidence="1" id="KW-0285">Flavoprotein</keyword>
<reference evidence="7 8" key="1">
    <citation type="submission" date="2019-11" db="EMBL/GenBank/DDBJ databases">
        <title>Draft genome of Amycolatopsis RM579.</title>
        <authorList>
            <person name="Duangmal K."/>
            <person name="Mingma R."/>
        </authorList>
    </citation>
    <scope>NUCLEOTIDE SEQUENCE [LARGE SCALE GENOMIC DNA]</scope>
    <source>
        <strain evidence="7 8">RM579</strain>
    </source>
</reference>
<dbReference type="InterPro" id="IPR050172">
    <property type="entry name" value="SsuD_RutA_monooxygenase"/>
</dbReference>
<gene>
    <name evidence="7" type="ORF">GKO32_07330</name>
</gene>
<dbReference type="EC" id="1.-.-.-" evidence="7"/>
<dbReference type="GO" id="GO:0008726">
    <property type="term" value="F:alkanesulfonate monooxygenase activity"/>
    <property type="evidence" value="ECO:0007669"/>
    <property type="project" value="TreeGrafter"/>
</dbReference>
<dbReference type="Pfam" id="PF00296">
    <property type="entry name" value="Bac_luciferase"/>
    <property type="match status" value="1"/>
</dbReference>
<dbReference type="Gene3D" id="3.20.20.30">
    <property type="entry name" value="Luciferase-like domain"/>
    <property type="match status" value="1"/>
</dbReference>
<dbReference type="NCBIfam" id="TIGR03619">
    <property type="entry name" value="F420_Rv2161c"/>
    <property type="match status" value="1"/>
</dbReference>
<accession>A0A6N7YLJ2</accession>
<dbReference type="EMBL" id="WMBA01000007">
    <property type="protein sequence ID" value="MTD53795.1"/>
    <property type="molecule type" value="Genomic_DNA"/>
</dbReference>
<evidence type="ECO:0000256" key="2">
    <source>
        <dbReference type="ARBA" id="ARBA00022643"/>
    </source>
</evidence>
<keyword evidence="2" id="KW-0288">FMN</keyword>
<keyword evidence="4" id="KW-0503">Monooxygenase</keyword>
<keyword evidence="3 7" id="KW-0560">Oxidoreductase</keyword>
<evidence type="ECO:0000256" key="5">
    <source>
        <dbReference type="SAM" id="MobiDB-lite"/>
    </source>
</evidence>
<dbReference type="PANTHER" id="PTHR42847:SF8">
    <property type="entry name" value="CONSERVED PROTEIN"/>
    <property type="match status" value="1"/>
</dbReference>
<dbReference type="Proteomes" id="UP000440096">
    <property type="component" value="Unassembled WGS sequence"/>
</dbReference>
<evidence type="ECO:0000313" key="8">
    <source>
        <dbReference type="Proteomes" id="UP000440096"/>
    </source>
</evidence>
<dbReference type="GO" id="GO:0046306">
    <property type="term" value="P:alkanesulfonate catabolic process"/>
    <property type="evidence" value="ECO:0007669"/>
    <property type="project" value="TreeGrafter"/>
</dbReference>
<feature type="domain" description="Luciferase-like" evidence="6">
    <location>
        <begin position="69"/>
        <end position="308"/>
    </location>
</feature>
<protein>
    <submittedName>
        <fullName evidence="7">TIGR03619 family F420-dependent LLM class oxidoreductase</fullName>
        <ecNumber evidence="7">1.-.-.-</ecNumber>
    </submittedName>
</protein>
<feature type="region of interest" description="Disordered" evidence="5">
    <location>
        <begin position="26"/>
        <end position="48"/>
    </location>
</feature>
<evidence type="ECO:0000256" key="4">
    <source>
        <dbReference type="ARBA" id="ARBA00023033"/>
    </source>
</evidence>
<evidence type="ECO:0000259" key="6">
    <source>
        <dbReference type="Pfam" id="PF00296"/>
    </source>
</evidence>
<evidence type="ECO:0000256" key="1">
    <source>
        <dbReference type="ARBA" id="ARBA00022630"/>
    </source>
</evidence>
<evidence type="ECO:0000256" key="3">
    <source>
        <dbReference type="ARBA" id="ARBA00023002"/>
    </source>
</evidence>
<name>A0A6N7YLJ2_9PSEU</name>
<proteinExistence type="predicted"/>
<sequence length="376" mass="41184">MADRRPGDRRRRGAFTPFRIGSGRRAAVRHGWPSRKGSVGRAVHAGAKPSESRGKVKFGIAVLLKSPVASRDALQRIAQTAESLGYDWVGLNDRVVHPAQVESRYPYTESGEVGPHWLKKDGEVIANSLETLTSLSFLAGCTEKIGLATMVLVLPYRPPVLAAKMLATADILSGGRVIAGVGPGWLKEEYDALQNPHYAARGKVLDEYLAAFRVLFGEDEPHFAGDFVDFGGIAFEPKPVHRKIPVWIGGESKRSIRRVAKYADGWCPATTSPRVPLDTVDGFTTAMDSLRRACDDEGRDLSDIDVVLWPGRFPRDGSADTRVPFYGDTASAIDDIGSYADHGMTGLTLHLQSNDLDETLEQMQRYAEDVLPHFRG</sequence>